<comment type="caution">
    <text evidence="1">The sequence shown here is derived from an EMBL/GenBank/DDBJ whole genome shotgun (WGS) entry which is preliminary data.</text>
</comment>
<evidence type="ECO:0000313" key="1">
    <source>
        <dbReference type="EMBL" id="TJZ75573.1"/>
    </source>
</evidence>
<protein>
    <recommendedName>
        <fullName evidence="3">Bacteriophage protein</fullName>
    </recommendedName>
</protein>
<gene>
    <name evidence="1" type="ORF">FAZ21_06560</name>
</gene>
<dbReference type="AlphaFoldDB" id="A0A4U0Q3C7"/>
<keyword evidence="2" id="KW-1185">Reference proteome</keyword>
<dbReference type="Proteomes" id="UP000310016">
    <property type="component" value="Unassembled WGS sequence"/>
</dbReference>
<reference evidence="1 2" key="1">
    <citation type="submission" date="2019-04" db="EMBL/GenBank/DDBJ databases">
        <title>Chitiniphilus eburnea sp. nov., a novel chitinolytic bacterium isolated from aquaculture sludge.</title>
        <authorList>
            <person name="Sheng M."/>
        </authorList>
    </citation>
    <scope>NUCLEOTIDE SEQUENCE [LARGE SCALE GENOMIC DNA]</scope>
    <source>
        <strain evidence="1 2">HX-2-15</strain>
    </source>
</reference>
<dbReference type="OrthoDB" id="2087522at2"/>
<evidence type="ECO:0000313" key="2">
    <source>
        <dbReference type="Proteomes" id="UP000310016"/>
    </source>
</evidence>
<organism evidence="1 2">
    <name type="scientific">Chitiniphilus eburneus</name>
    <dbReference type="NCBI Taxonomy" id="2571148"/>
    <lineage>
        <taxon>Bacteria</taxon>
        <taxon>Pseudomonadati</taxon>
        <taxon>Pseudomonadota</taxon>
        <taxon>Betaproteobacteria</taxon>
        <taxon>Neisseriales</taxon>
        <taxon>Chitinibacteraceae</taxon>
        <taxon>Chitiniphilus</taxon>
    </lineage>
</organism>
<name>A0A4U0Q3C7_9NEIS</name>
<dbReference type="EMBL" id="SUMF01000004">
    <property type="protein sequence ID" value="TJZ75573.1"/>
    <property type="molecule type" value="Genomic_DNA"/>
</dbReference>
<proteinExistence type="predicted"/>
<dbReference type="NCBIfam" id="NF047561">
    <property type="entry name" value="orf58_phage_fam"/>
    <property type="match status" value="1"/>
</dbReference>
<accession>A0A4U0Q3C7</accession>
<evidence type="ECO:0008006" key="3">
    <source>
        <dbReference type="Google" id="ProtNLM"/>
    </source>
</evidence>
<sequence>MSVPQYLRKVSLKIGNDDQALDLSDLHFRFVIRRGDIQTPNTADIIVYNVSDNTAQSVQKEYTRVVLQAGYDGSFGVIFDGTIKQVRRGRESPTDTYLAITAADGDSAYNFATLNVTLAAGSTAKDRLDEMEKVLGPHGVSIGYTPTLDDSKLPRGRVFFGPVKNYLSWLVKNAEAKWSIQDGTVQICPLNSYVPGTPVIVSYATGMIGLPEETINGLNMKMLLNPNVKIGTLIQIDNASIQQYRFGMSTSNTVDNENILLMRDKHNDGYYYVMIAEHYGDTRGNDWYTVVRCLAVDATWGTGDYVSRGVALDSGAIKSYG</sequence>
<dbReference type="RefSeq" id="WP_136772486.1">
    <property type="nucleotide sequence ID" value="NZ_SUMF01000004.1"/>
</dbReference>